<keyword evidence="4 6" id="KW-0862">Zinc</keyword>
<evidence type="ECO:0000259" key="8">
    <source>
        <dbReference type="Pfam" id="PF01435"/>
    </source>
</evidence>
<organism evidence="9 10">
    <name type="scientific">Linum trigynum</name>
    <dbReference type="NCBI Taxonomy" id="586398"/>
    <lineage>
        <taxon>Eukaryota</taxon>
        <taxon>Viridiplantae</taxon>
        <taxon>Streptophyta</taxon>
        <taxon>Embryophyta</taxon>
        <taxon>Tracheophyta</taxon>
        <taxon>Spermatophyta</taxon>
        <taxon>Magnoliopsida</taxon>
        <taxon>eudicotyledons</taxon>
        <taxon>Gunneridae</taxon>
        <taxon>Pentapetalae</taxon>
        <taxon>rosids</taxon>
        <taxon>fabids</taxon>
        <taxon>Malpighiales</taxon>
        <taxon>Linaceae</taxon>
        <taxon>Linum</taxon>
    </lineage>
</organism>
<feature type="transmembrane region" description="Helical" evidence="7">
    <location>
        <begin position="119"/>
        <end position="142"/>
    </location>
</feature>
<evidence type="ECO:0000256" key="7">
    <source>
        <dbReference type="SAM" id="Phobius"/>
    </source>
</evidence>
<evidence type="ECO:0000256" key="3">
    <source>
        <dbReference type="ARBA" id="ARBA00022801"/>
    </source>
</evidence>
<comment type="cofactor">
    <cofactor evidence="6">
        <name>Zn(2+)</name>
        <dbReference type="ChEBI" id="CHEBI:29105"/>
    </cofactor>
    <text evidence="6">Binds 1 zinc ion per subunit.</text>
</comment>
<dbReference type="GO" id="GO:0004222">
    <property type="term" value="F:metalloendopeptidase activity"/>
    <property type="evidence" value="ECO:0007669"/>
    <property type="project" value="InterPro"/>
</dbReference>
<dbReference type="GO" id="GO:0046872">
    <property type="term" value="F:metal ion binding"/>
    <property type="evidence" value="ECO:0007669"/>
    <property type="project" value="UniProtKB-KW"/>
</dbReference>
<dbReference type="InterPro" id="IPR051156">
    <property type="entry name" value="Mito/Outer_Membr_Metalloprot"/>
</dbReference>
<dbReference type="Gene3D" id="3.30.2010.10">
    <property type="entry name" value="Metalloproteases ('zincins'), catalytic domain"/>
    <property type="match status" value="1"/>
</dbReference>
<dbReference type="PANTHER" id="PTHR22726:SF1">
    <property type="entry name" value="METALLOENDOPEPTIDASE OMA1, MITOCHONDRIAL"/>
    <property type="match status" value="1"/>
</dbReference>
<dbReference type="PANTHER" id="PTHR22726">
    <property type="entry name" value="METALLOENDOPEPTIDASE OMA1"/>
    <property type="match status" value="1"/>
</dbReference>
<reference evidence="9 10" key="1">
    <citation type="submission" date="2024-04" db="EMBL/GenBank/DDBJ databases">
        <authorList>
            <person name="Fracassetti M."/>
        </authorList>
    </citation>
    <scope>NUCLEOTIDE SEQUENCE [LARGE SCALE GENOMIC DNA]</scope>
</reference>
<keyword evidence="3 6" id="KW-0378">Hydrolase</keyword>
<name>A0AAV2GUL6_9ROSI</name>
<keyword evidence="10" id="KW-1185">Reference proteome</keyword>
<comment type="similarity">
    <text evidence="6">Belongs to the peptidase M48 family.</text>
</comment>
<dbReference type="InterPro" id="IPR001915">
    <property type="entry name" value="Peptidase_M48"/>
</dbReference>
<dbReference type="GO" id="GO:0051603">
    <property type="term" value="P:proteolysis involved in protein catabolic process"/>
    <property type="evidence" value="ECO:0007669"/>
    <property type="project" value="TreeGrafter"/>
</dbReference>
<proteinExistence type="inferred from homology"/>
<dbReference type="EMBL" id="OZ034822">
    <property type="protein sequence ID" value="CAL1414486.1"/>
    <property type="molecule type" value="Genomic_DNA"/>
</dbReference>
<keyword evidence="7" id="KW-1133">Transmembrane helix</keyword>
<keyword evidence="7" id="KW-0812">Transmembrane</keyword>
<dbReference type="CDD" id="cd07331">
    <property type="entry name" value="M48C_Oma1_like"/>
    <property type="match status" value="1"/>
</dbReference>
<evidence type="ECO:0000256" key="4">
    <source>
        <dbReference type="ARBA" id="ARBA00022833"/>
    </source>
</evidence>
<dbReference type="GO" id="GO:0016020">
    <property type="term" value="C:membrane"/>
    <property type="evidence" value="ECO:0007669"/>
    <property type="project" value="TreeGrafter"/>
</dbReference>
<protein>
    <recommendedName>
        <fullName evidence="8">Peptidase M48 domain-containing protein</fullName>
    </recommendedName>
</protein>
<feature type="domain" description="Peptidase M48" evidence="8">
    <location>
        <begin position="250"/>
        <end position="406"/>
    </location>
</feature>
<evidence type="ECO:0000256" key="6">
    <source>
        <dbReference type="RuleBase" id="RU003983"/>
    </source>
</evidence>
<evidence type="ECO:0000256" key="1">
    <source>
        <dbReference type="ARBA" id="ARBA00022670"/>
    </source>
</evidence>
<keyword evidence="2" id="KW-0479">Metal-binding</keyword>
<evidence type="ECO:0000313" key="10">
    <source>
        <dbReference type="Proteomes" id="UP001497516"/>
    </source>
</evidence>
<keyword evidence="5 6" id="KW-0482">Metalloprotease</keyword>
<evidence type="ECO:0000256" key="5">
    <source>
        <dbReference type="ARBA" id="ARBA00023049"/>
    </source>
</evidence>
<dbReference type="Proteomes" id="UP001497516">
    <property type="component" value="Chromosome 9"/>
</dbReference>
<sequence length="433" mass="46935">MASFPRVNVASASCRSSSFKLAAQRPPIGVPSWGIHRPTSSILAHAVPAKFSDSLLGYTYTLTSRKILGLGLVSGFQSAAVARRVPANPNGVCFSSSNGGRSSGGGGPFNRSSLFWRRIVRVGAGLVLGVALALVVLAGGLFGAVSNFCTTRDVVPYTHREQLLLSSKVEMMLVRFGGIGSSREGIILPASHPVSVRVSGIARNIIQALKRDSRRYGVQEMSIRSCDDDEAGVGLEKLGKKAGEVASWRLDGLKWEVLVLDDPAYYACSVPGGTIAICTGLLEHLKTDAEVATVIAHEVGHTVAQHSAERLARNMRHQVLQFLLDLFGLNRIGKEVHAIARFFWPSSFLSQKMEMEADYIGLLLMASAGYDPQVAPAVFEKLDETFADGEDEWPYSTHPTGKERSRLLARPHVMGEAMARYKERLLFSEGSRH</sequence>
<evidence type="ECO:0000256" key="2">
    <source>
        <dbReference type="ARBA" id="ARBA00022723"/>
    </source>
</evidence>
<gene>
    <name evidence="9" type="ORF">LTRI10_LOCUS53642</name>
</gene>
<keyword evidence="1 6" id="KW-0645">Protease</keyword>
<dbReference type="AlphaFoldDB" id="A0AAV2GUL6"/>
<accession>A0AAV2GUL6</accession>
<evidence type="ECO:0000313" key="9">
    <source>
        <dbReference type="EMBL" id="CAL1414486.1"/>
    </source>
</evidence>
<dbReference type="Pfam" id="PF01435">
    <property type="entry name" value="Peptidase_M48"/>
    <property type="match status" value="1"/>
</dbReference>
<keyword evidence="7" id="KW-0472">Membrane</keyword>